<dbReference type="EMBL" id="QXFV01003356">
    <property type="protein sequence ID" value="KAE8977505.1"/>
    <property type="molecule type" value="Genomic_DNA"/>
</dbReference>
<dbReference type="Proteomes" id="UP000429607">
    <property type="component" value="Unassembled WGS sequence"/>
</dbReference>
<dbReference type="EMBL" id="QXFU01002825">
    <property type="protein sequence ID" value="KAE8981127.1"/>
    <property type="molecule type" value="Genomic_DNA"/>
</dbReference>
<sequence length="99" mass="11132">MEEVDDTQAFEAAMSFVEEFSFEEAVDDGLSTLSSDYAPADAAPATRTVQPKALTEEKKRRQKEVNEKRRLLRKAGAFGMNARRRSPSCASKWRDCISI</sequence>
<evidence type="ECO:0000313" key="3">
    <source>
        <dbReference type="EMBL" id="KAE8981127.1"/>
    </source>
</evidence>
<evidence type="ECO:0000313" key="4">
    <source>
        <dbReference type="EMBL" id="KAE9286518.1"/>
    </source>
</evidence>
<proteinExistence type="predicted"/>
<accession>A0A6A3I9I9</accession>
<dbReference type="Proteomes" id="UP000434957">
    <property type="component" value="Unassembled WGS sequence"/>
</dbReference>
<evidence type="ECO:0000313" key="2">
    <source>
        <dbReference type="EMBL" id="KAE8977505.1"/>
    </source>
</evidence>
<comment type="caution">
    <text evidence="2">The sequence shown here is derived from an EMBL/GenBank/DDBJ whole genome shotgun (WGS) entry which is preliminary data.</text>
</comment>
<feature type="compositionally biased region" description="Basic and acidic residues" evidence="1">
    <location>
        <begin position="54"/>
        <end position="66"/>
    </location>
</feature>
<evidence type="ECO:0000313" key="5">
    <source>
        <dbReference type="Proteomes" id="UP000429607"/>
    </source>
</evidence>
<gene>
    <name evidence="2" type="ORF">PR001_g25108</name>
    <name evidence="3" type="ORF">PR002_g23919</name>
    <name evidence="4" type="ORF">PR003_g26296</name>
</gene>
<feature type="region of interest" description="Disordered" evidence="1">
    <location>
        <begin position="33"/>
        <end position="66"/>
    </location>
</feature>
<evidence type="ECO:0000313" key="7">
    <source>
        <dbReference type="Proteomes" id="UP000435112"/>
    </source>
</evidence>
<evidence type="ECO:0000256" key="1">
    <source>
        <dbReference type="SAM" id="MobiDB-lite"/>
    </source>
</evidence>
<dbReference type="AlphaFoldDB" id="A0A6A3I9I9"/>
<reference evidence="5 7" key="1">
    <citation type="submission" date="2018-09" db="EMBL/GenBank/DDBJ databases">
        <title>Genomic investigation of the strawberry pathogen Phytophthora fragariae indicates pathogenicity is determined by transcriptional variation in three key races.</title>
        <authorList>
            <person name="Adams T.M."/>
            <person name="Armitage A.D."/>
            <person name="Sobczyk M.K."/>
            <person name="Bates H.J."/>
            <person name="Dunwell J.M."/>
            <person name="Nellist C.F."/>
            <person name="Harrison R.J."/>
        </authorList>
    </citation>
    <scope>NUCLEOTIDE SEQUENCE [LARGE SCALE GENOMIC DNA]</scope>
    <source>
        <strain evidence="2 5">SCRP249</strain>
        <strain evidence="3 7">SCRP324</strain>
        <strain evidence="4 6">SCRP333</strain>
    </source>
</reference>
<dbReference type="EMBL" id="QXFT01003368">
    <property type="protein sequence ID" value="KAE9286518.1"/>
    <property type="molecule type" value="Genomic_DNA"/>
</dbReference>
<dbReference type="Proteomes" id="UP000435112">
    <property type="component" value="Unassembled WGS sequence"/>
</dbReference>
<protein>
    <submittedName>
        <fullName evidence="2">Uncharacterized protein</fullName>
    </submittedName>
</protein>
<organism evidence="2 5">
    <name type="scientific">Phytophthora rubi</name>
    <dbReference type="NCBI Taxonomy" id="129364"/>
    <lineage>
        <taxon>Eukaryota</taxon>
        <taxon>Sar</taxon>
        <taxon>Stramenopiles</taxon>
        <taxon>Oomycota</taxon>
        <taxon>Peronosporomycetes</taxon>
        <taxon>Peronosporales</taxon>
        <taxon>Peronosporaceae</taxon>
        <taxon>Phytophthora</taxon>
    </lineage>
</organism>
<evidence type="ECO:0000313" key="6">
    <source>
        <dbReference type="Proteomes" id="UP000434957"/>
    </source>
</evidence>
<keyword evidence="6" id="KW-1185">Reference proteome</keyword>
<feature type="compositionally biased region" description="Low complexity" evidence="1">
    <location>
        <begin position="34"/>
        <end position="45"/>
    </location>
</feature>
<name>A0A6A3I9I9_9STRA</name>